<protein>
    <submittedName>
        <fullName evidence="2">Uncharacterized protein</fullName>
    </submittedName>
</protein>
<evidence type="ECO:0000313" key="2">
    <source>
        <dbReference type="EMBL" id="KAH0860519.1"/>
    </source>
</evidence>
<proteinExistence type="predicted"/>
<feature type="compositionally biased region" description="Acidic residues" evidence="1">
    <location>
        <begin position="293"/>
        <end position="302"/>
    </location>
</feature>
<feature type="compositionally biased region" description="Basic and acidic residues" evidence="1">
    <location>
        <begin position="272"/>
        <end position="289"/>
    </location>
</feature>
<keyword evidence="3" id="KW-1185">Reference proteome</keyword>
<feature type="region of interest" description="Disordered" evidence="1">
    <location>
        <begin position="1"/>
        <end position="302"/>
    </location>
</feature>
<reference evidence="2 3" key="1">
    <citation type="submission" date="2021-05" db="EMBL/GenBank/DDBJ databases">
        <title>Genome Assembly of Synthetic Allotetraploid Brassica napus Reveals Homoeologous Exchanges between Subgenomes.</title>
        <authorList>
            <person name="Davis J.T."/>
        </authorList>
    </citation>
    <scope>NUCLEOTIDE SEQUENCE [LARGE SCALE GENOMIC DNA]</scope>
    <source>
        <strain evidence="3">cv. Da-Ae</strain>
        <tissue evidence="2">Seedling</tissue>
    </source>
</reference>
<feature type="compositionally biased region" description="Polar residues" evidence="1">
    <location>
        <begin position="255"/>
        <end position="270"/>
    </location>
</feature>
<feature type="compositionally biased region" description="Basic and acidic residues" evidence="1">
    <location>
        <begin position="194"/>
        <end position="207"/>
    </location>
</feature>
<accession>A0ABQ7XYJ5</accession>
<feature type="compositionally biased region" description="Basic and acidic residues" evidence="1">
    <location>
        <begin position="13"/>
        <end position="25"/>
    </location>
</feature>
<sequence>MAKQVTEELDEFNTAREKALSDKSGDQQVSSVQEEVPVAPYTTTSTDLASPKSPSAPLDATPSESLRYENPNQVTDPLLLLCPDEKIDSGDKAEEQSQNRSEAGAEDVVSLGSSAEEITEKRSRKKRMMKKLGLGSSRRRKTSKSGVSKSTSKAPSTDELSPPVLVQNTYVSSRVRSRKASERSAAAEGPVVYTKDKRVGEIYEQRLVKAKSKAKKGGEGKPSSRSARVSHPLLSSSSAPPPSTTTGPRHEDTRSWSSELMSIQGRTTEGVSLKEELEKKQSNSEERKIGLFAEEEDMESFH</sequence>
<name>A0ABQ7XYJ5_BRANA</name>
<comment type="caution">
    <text evidence="2">The sequence shown here is derived from an EMBL/GenBank/DDBJ whole genome shotgun (WGS) entry which is preliminary data.</text>
</comment>
<dbReference type="EMBL" id="JAGKQM010000019">
    <property type="protein sequence ID" value="KAH0860519.1"/>
    <property type="molecule type" value="Genomic_DNA"/>
</dbReference>
<feature type="compositionally biased region" description="Low complexity" evidence="1">
    <location>
        <begin position="27"/>
        <end position="36"/>
    </location>
</feature>
<evidence type="ECO:0000313" key="3">
    <source>
        <dbReference type="Proteomes" id="UP000824890"/>
    </source>
</evidence>
<gene>
    <name evidence="2" type="ORF">HID58_088780</name>
</gene>
<organism evidence="2 3">
    <name type="scientific">Brassica napus</name>
    <name type="common">Rape</name>
    <dbReference type="NCBI Taxonomy" id="3708"/>
    <lineage>
        <taxon>Eukaryota</taxon>
        <taxon>Viridiplantae</taxon>
        <taxon>Streptophyta</taxon>
        <taxon>Embryophyta</taxon>
        <taxon>Tracheophyta</taxon>
        <taxon>Spermatophyta</taxon>
        <taxon>Magnoliopsida</taxon>
        <taxon>eudicotyledons</taxon>
        <taxon>Gunneridae</taxon>
        <taxon>Pentapetalae</taxon>
        <taxon>rosids</taxon>
        <taxon>malvids</taxon>
        <taxon>Brassicales</taxon>
        <taxon>Brassicaceae</taxon>
        <taxon>Brassiceae</taxon>
        <taxon>Brassica</taxon>
    </lineage>
</organism>
<evidence type="ECO:0000256" key="1">
    <source>
        <dbReference type="SAM" id="MobiDB-lite"/>
    </source>
</evidence>
<feature type="compositionally biased region" description="Basic and acidic residues" evidence="1">
    <location>
        <begin position="83"/>
        <end position="97"/>
    </location>
</feature>
<feature type="compositionally biased region" description="Low complexity" evidence="1">
    <location>
        <begin position="144"/>
        <end position="153"/>
    </location>
</feature>
<dbReference type="Proteomes" id="UP000824890">
    <property type="component" value="Unassembled WGS sequence"/>
</dbReference>